<feature type="region of interest" description="Disordered" evidence="9">
    <location>
        <begin position="528"/>
        <end position="548"/>
    </location>
</feature>
<proteinExistence type="predicted"/>
<dbReference type="GO" id="GO:0007214">
    <property type="term" value="P:gamma-aminobutyric acid signaling pathway"/>
    <property type="evidence" value="ECO:0007669"/>
    <property type="project" value="TreeGrafter"/>
</dbReference>
<dbReference type="VEuPathDB" id="FungiDB:AMAG_14326"/>
<dbReference type="GO" id="GO:0004965">
    <property type="term" value="F:G protein-coupled GABA receptor activity"/>
    <property type="evidence" value="ECO:0007669"/>
    <property type="project" value="InterPro"/>
</dbReference>
<evidence type="ECO:0000256" key="3">
    <source>
        <dbReference type="ARBA" id="ARBA00022989"/>
    </source>
</evidence>
<feature type="transmembrane region" description="Helical" evidence="10">
    <location>
        <begin position="317"/>
        <end position="337"/>
    </location>
</feature>
<dbReference type="InterPro" id="IPR017978">
    <property type="entry name" value="GPCR_3_C"/>
</dbReference>
<dbReference type="InterPro" id="IPR028082">
    <property type="entry name" value="Peripla_BP_I"/>
</dbReference>
<keyword evidence="3 10" id="KW-1133">Transmembrane helix</keyword>
<feature type="transmembrane region" description="Helical" evidence="10">
    <location>
        <begin position="12"/>
        <end position="32"/>
    </location>
</feature>
<dbReference type="Pfam" id="PF00003">
    <property type="entry name" value="7tm_3"/>
    <property type="match status" value="1"/>
</dbReference>
<evidence type="ECO:0000256" key="2">
    <source>
        <dbReference type="ARBA" id="ARBA00022692"/>
    </source>
</evidence>
<reference evidence="12 13" key="1">
    <citation type="submission" date="2009-11" db="EMBL/GenBank/DDBJ databases">
        <title>Annotation of Allomyces macrogynus ATCC 38327.</title>
        <authorList>
            <consortium name="The Broad Institute Genome Sequencing Platform"/>
            <person name="Russ C."/>
            <person name="Cuomo C."/>
            <person name="Burger G."/>
            <person name="Gray M.W."/>
            <person name="Holland P.W.H."/>
            <person name="King N."/>
            <person name="Lang F.B.F."/>
            <person name="Roger A.J."/>
            <person name="Ruiz-Trillo I."/>
            <person name="Young S.K."/>
            <person name="Zeng Q."/>
            <person name="Gargeya S."/>
            <person name="Fitzgerald M."/>
            <person name="Haas B."/>
            <person name="Abouelleil A."/>
            <person name="Alvarado L."/>
            <person name="Arachchi H.M."/>
            <person name="Berlin A."/>
            <person name="Chapman S.B."/>
            <person name="Gearin G."/>
            <person name="Goldberg J."/>
            <person name="Griggs A."/>
            <person name="Gujja S."/>
            <person name="Hansen M."/>
            <person name="Heiman D."/>
            <person name="Howarth C."/>
            <person name="Larimer J."/>
            <person name="Lui A."/>
            <person name="MacDonald P.J.P."/>
            <person name="McCowen C."/>
            <person name="Montmayeur A."/>
            <person name="Murphy C."/>
            <person name="Neiman D."/>
            <person name="Pearson M."/>
            <person name="Priest M."/>
            <person name="Roberts A."/>
            <person name="Saif S."/>
            <person name="Shea T."/>
            <person name="Sisk P."/>
            <person name="Stolte C."/>
            <person name="Sykes S."/>
            <person name="Wortman J."/>
            <person name="Nusbaum C."/>
            <person name="Birren B."/>
        </authorList>
    </citation>
    <scope>NUCLEOTIDE SEQUENCE [LARGE SCALE GENOMIC DNA]</scope>
    <source>
        <strain evidence="12 13">ATCC 38327</strain>
    </source>
</reference>
<feature type="domain" description="G-protein coupled receptors family 3 profile" evidence="11">
    <location>
        <begin position="125"/>
        <end position="335"/>
    </location>
</feature>
<feature type="compositionally biased region" description="Low complexity" evidence="9">
    <location>
        <begin position="586"/>
        <end position="606"/>
    </location>
</feature>
<dbReference type="GO" id="GO:0038039">
    <property type="term" value="C:G protein-coupled receptor heterodimeric complex"/>
    <property type="evidence" value="ECO:0007669"/>
    <property type="project" value="TreeGrafter"/>
</dbReference>
<evidence type="ECO:0000256" key="1">
    <source>
        <dbReference type="ARBA" id="ARBA00004141"/>
    </source>
</evidence>
<evidence type="ECO:0000256" key="4">
    <source>
        <dbReference type="ARBA" id="ARBA00023040"/>
    </source>
</evidence>
<dbReference type="InterPro" id="IPR000337">
    <property type="entry name" value="GPCR_3"/>
</dbReference>
<keyword evidence="13" id="KW-1185">Reference proteome</keyword>
<dbReference type="SUPFAM" id="SSF50729">
    <property type="entry name" value="PH domain-like"/>
    <property type="match status" value="1"/>
</dbReference>
<dbReference type="PRINTS" id="PR00248">
    <property type="entry name" value="GPCRMGR"/>
</dbReference>
<evidence type="ECO:0000256" key="8">
    <source>
        <dbReference type="ARBA" id="ARBA00023224"/>
    </source>
</evidence>
<feature type="transmembrane region" description="Helical" evidence="10">
    <location>
        <begin position="357"/>
        <end position="380"/>
    </location>
</feature>
<feature type="region of interest" description="Disordered" evidence="9">
    <location>
        <begin position="574"/>
        <end position="627"/>
    </location>
</feature>
<evidence type="ECO:0000256" key="6">
    <source>
        <dbReference type="ARBA" id="ARBA00023170"/>
    </source>
</evidence>
<keyword evidence="2 10" id="KW-0812">Transmembrane</keyword>
<keyword evidence="4" id="KW-0297">G-protein coupled receptor</keyword>
<dbReference type="OrthoDB" id="5597995at2759"/>
<evidence type="ECO:0000313" key="12">
    <source>
        <dbReference type="EMBL" id="KNE69790.1"/>
    </source>
</evidence>
<organism evidence="12 13">
    <name type="scientific">Allomyces macrogynus (strain ATCC 38327)</name>
    <name type="common">Allomyces javanicus var. macrogynus</name>
    <dbReference type="NCBI Taxonomy" id="578462"/>
    <lineage>
        <taxon>Eukaryota</taxon>
        <taxon>Fungi</taxon>
        <taxon>Fungi incertae sedis</taxon>
        <taxon>Blastocladiomycota</taxon>
        <taxon>Blastocladiomycetes</taxon>
        <taxon>Blastocladiales</taxon>
        <taxon>Blastocladiaceae</taxon>
        <taxon>Allomyces</taxon>
    </lineage>
</organism>
<evidence type="ECO:0000259" key="11">
    <source>
        <dbReference type="PROSITE" id="PS50259"/>
    </source>
</evidence>
<feature type="compositionally biased region" description="Polar residues" evidence="9">
    <location>
        <begin position="529"/>
        <end position="539"/>
    </location>
</feature>
<dbReference type="SUPFAM" id="SSF53822">
    <property type="entry name" value="Periplasmic binding protein-like I"/>
    <property type="match status" value="1"/>
</dbReference>
<evidence type="ECO:0000256" key="10">
    <source>
        <dbReference type="SAM" id="Phobius"/>
    </source>
</evidence>
<feature type="transmembrane region" description="Helical" evidence="10">
    <location>
        <begin position="281"/>
        <end position="305"/>
    </location>
</feature>
<reference evidence="13" key="2">
    <citation type="submission" date="2009-11" db="EMBL/GenBank/DDBJ databases">
        <title>The Genome Sequence of Allomyces macrogynus strain ATCC 38327.</title>
        <authorList>
            <consortium name="The Broad Institute Genome Sequencing Platform"/>
            <person name="Russ C."/>
            <person name="Cuomo C."/>
            <person name="Shea T."/>
            <person name="Young S.K."/>
            <person name="Zeng Q."/>
            <person name="Koehrsen M."/>
            <person name="Haas B."/>
            <person name="Borodovsky M."/>
            <person name="Guigo R."/>
            <person name="Alvarado L."/>
            <person name="Berlin A."/>
            <person name="Borenstein D."/>
            <person name="Chen Z."/>
            <person name="Engels R."/>
            <person name="Freedman E."/>
            <person name="Gellesch M."/>
            <person name="Goldberg J."/>
            <person name="Griggs A."/>
            <person name="Gujja S."/>
            <person name="Heiman D."/>
            <person name="Hepburn T."/>
            <person name="Howarth C."/>
            <person name="Jen D."/>
            <person name="Larson L."/>
            <person name="Lewis B."/>
            <person name="Mehta T."/>
            <person name="Park D."/>
            <person name="Pearson M."/>
            <person name="Roberts A."/>
            <person name="Saif S."/>
            <person name="Shenoy N."/>
            <person name="Sisk P."/>
            <person name="Stolte C."/>
            <person name="Sykes S."/>
            <person name="Walk T."/>
            <person name="White J."/>
            <person name="Yandava C."/>
            <person name="Burger G."/>
            <person name="Gray M.W."/>
            <person name="Holland P.W.H."/>
            <person name="King N."/>
            <person name="Lang F.B.F."/>
            <person name="Roger A.J."/>
            <person name="Ruiz-Trillo I."/>
            <person name="Lander E."/>
            <person name="Nusbaum C."/>
        </authorList>
    </citation>
    <scope>NUCLEOTIDE SEQUENCE [LARGE SCALE GENOMIC DNA]</scope>
    <source>
        <strain evidence="13">ATCC 38327</strain>
    </source>
</reference>
<dbReference type="PANTHER" id="PTHR10519">
    <property type="entry name" value="GABA-B RECEPTOR"/>
    <property type="match status" value="1"/>
</dbReference>
<dbReference type="AlphaFoldDB" id="A0A0L0T4X0"/>
<dbReference type="Proteomes" id="UP000054350">
    <property type="component" value="Unassembled WGS sequence"/>
</dbReference>
<evidence type="ECO:0000313" key="13">
    <source>
        <dbReference type="Proteomes" id="UP000054350"/>
    </source>
</evidence>
<accession>A0A0L0T4X0</accession>
<dbReference type="InterPro" id="IPR002455">
    <property type="entry name" value="GPCR3_GABA-B"/>
</dbReference>
<sequence length="627" mass="67425">MHRYAVLYRDCLFAVARGIVKLAGLLSPATVLKRAYPSSVSLADFLEPFDGTSGTVTYDANGDRLGDYAIVNVFGGKEETVFTLPANGTKRVSTSAALKFYGGSSTIPSDVPKYRLGFPTWSSATGIVVMALTAIMIVVVVMTNLYLALNQHEAAVKHMAMPFLTQISVGFVLLLSTVFLSIDVPTVGMCHAQAWTFVIGFELVISAVAAKTWRIWRVFDNAKLRKLAHLNNGRLFLGCLALMTVQIVIMVVWTVLAPVRPRKVLGSTTVSYECAAENRTVAAVLQAVSVAYNGALLLLVSVLAYRTRRAHSLFRESASILYTAQNVTLCGIVLAPFMFISKAEFALARWLIRAMTVLYAVAFAYAFLIGRIALGLLVAARACRQQQQMRGMEAGGSGDLIDDGVSDTTGGFSAAAPLVGKPSTMTGKYPVRLTSRLFQPWITHRLTLFALESYLGMTRITTATERGKIFHLRSLQFDPNPATAPPLCIEIKVPGSVTYCIQFKTDDDKMTWVRALAVHCQVWTRAGSLRSSSGDNDVPSSGGVGDRRPSAASLLATAAWAANTAARMPTAPAVGAAARARPEPAPRVAMTAAAGPRRPAVPAPAVIHTDRNRPVGIGRARSYSRGS</sequence>
<keyword evidence="5 10" id="KW-0472">Membrane</keyword>
<dbReference type="PANTHER" id="PTHR10519:SF20">
    <property type="entry name" value="G-PROTEIN COUPLED RECEPTOR 156-RELATED"/>
    <property type="match status" value="1"/>
</dbReference>
<dbReference type="EMBL" id="GG745362">
    <property type="protein sequence ID" value="KNE69790.1"/>
    <property type="molecule type" value="Genomic_DNA"/>
</dbReference>
<dbReference type="STRING" id="578462.A0A0L0T4X0"/>
<dbReference type="PROSITE" id="PS50259">
    <property type="entry name" value="G_PROTEIN_RECEP_F3_4"/>
    <property type="match status" value="1"/>
</dbReference>
<name>A0A0L0T4X0_ALLM3</name>
<feature type="transmembrane region" description="Helical" evidence="10">
    <location>
        <begin position="161"/>
        <end position="182"/>
    </location>
</feature>
<feature type="transmembrane region" description="Helical" evidence="10">
    <location>
        <begin position="235"/>
        <end position="256"/>
    </location>
</feature>
<keyword evidence="6" id="KW-0675">Receptor</keyword>
<keyword evidence="8" id="KW-0807">Transducer</keyword>
<gene>
    <name evidence="12" type="ORF">AMAG_14326</name>
</gene>
<keyword evidence="7" id="KW-0325">Glycoprotein</keyword>
<dbReference type="eggNOG" id="KOG1055">
    <property type="taxonomic scope" value="Eukaryota"/>
</dbReference>
<evidence type="ECO:0000256" key="5">
    <source>
        <dbReference type="ARBA" id="ARBA00023136"/>
    </source>
</evidence>
<evidence type="ECO:0000256" key="7">
    <source>
        <dbReference type="ARBA" id="ARBA00023180"/>
    </source>
</evidence>
<feature type="transmembrane region" description="Helical" evidence="10">
    <location>
        <begin position="194"/>
        <end position="214"/>
    </location>
</feature>
<comment type="subcellular location">
    <subcellularLocation>
        <location evidence="1">Membrane</location>
        <topology evidence="1">Multi-pass membrane protein</topology>
    </subcellularLocation>
</comment>
<protein>
    <recommendedName>
        <fullName evidence="11">G-protein coupled receptors family 3 profile domain-containing protein</fullName>
    </recommendedName>
</protein>
<evidence type="ECO:0000256" key="9">
    <source>
        <dbReference type="SAM" id="MobiDB-lite"/>
    </source>
</evidence>
<feature type="transmembrane region" description="Helical" evidence="10">
    <location>
        <begin position="124"/>
        <end position="149"/>
    </location>
</feature>